<keyword evidence="4" id="KW-0503">Monooxygenase</keyword>
<evidence type="ECO:0000256" key="3">
    <source>
        <dbReference type="ARBA" id="ARBA00023002"/>
    </source>
</evidence>
<keyword evidence="2" id="KW-0288">FMN</keyword>
<dbReference type="AlphaFoldDB" id="A0A365GZ28"/>
<dbReference type="GO" id="GO:0008726">
    <property type="term" value="F:alkanesulfonate monooxygenase activity"/>
    <property type="evidence" value="ECO:0007669"/>
    <property type="project" value="TreeGrafter"/>
</dbReference>
<evidence type="ECO:0000256" key="1">
    <source>
        <dbReference type="ARBA" id="ARBA00022630"/>
    </source>
</evidence>
<dbReference type="PANTHER" id="PTHR42847">
    <property type="entry name" value="ALKANESULFONATE MONOOXYGENASE"/>
    <property type="match status" value="1"/>
</dbReference>
<evidence type="ECO:0000256" key="2">
    <source>
        <dbReference type="ARBA" id="ARBA00022643"/>
    </source>
</evidence>
<sequence length="290" mass="31183">MRVGIQVPSFSYPGGPEQIAPTFARIAQDADQGGLDSFWVMDHFFQIMGVGAAEEPMLEGYAALAYAAALTERITLGTMVTGTVYRHPGILIKTVTTIDVLSGGRAWLGIGAAWNEEEARGLGIPFPPLAERFERLEEALLIARRMWAGDESPFEGVHHRLERPLNSPPALRRPHPPILIGGGGEQKTLRFVAEYADACNLFDAPELPHKLDVLREHCERAGRDYADVEKTVLSMAPAGLSAEQAVETCGRLAEQGVDHVIFSCGPDAPGAVGTLAEAAPQIAKIVPAGR</sequence>
<gene>
    <name evidence="6" type="ORF">DPM19_27525</name>
</gene>
<dbReference type="InterPro" id="IPR019952">
    <property type="entry name" value="F420_OxRdatse_Rv1855c_pred"/>
</dbReference>
<protein>
    <submittedName>
        <fullName evidence="6">LLM class F420-dependent oxidoreductase</fullName>
    </submittedName>
</protein>
<comment type="caution">
    <text evidence="6">The sequence shown here is derived from an EMBL/GenBank/DDBJ whole genome shotgun (WGS) entry which is preliminary data.</text>
</comment>
<feature type="domain" description="Luciferase-like" evidence="5">
    <location>
        <begin position="1"/>
        <end position="249"/>
    </location>
</feature>
<dbReference type="Gene3D" id="3.20.20.30">
    <property type="entry name" value="Luciferase-like domain"/>
    <property type="match status" value="1"/>
</dbReference>
<dbReference type="InterPro" id="IPR011251">
    <property type="entry name" value="Luciferase-like_dom"/>
</dbReference>
<dbReference type="InterPro" id="IPR050172">
    <property type="entry name" value="SsuD_RutA_monooxygenase"/>
</dbReference>
<dbReference type="EMBL" id="QLYX01000015">
    <property type="protein sequence ID" value="RAY12089.1"/>
    <property type="molecule type" value="Genomic_DNA"/>
</dbReference>
<dbReference type="OrthoDB" id="143323at2"/>
<keyword evidence="1" id="KW-0285">Flavoprotein</keyword>
<evidence type="ECO:0000313" key="6">
    <source>
        <dbReference type="EMBL" id="RAY12089.1"/>
    </source>
</evidence>
<dbReference type="Proteomes" id="UP000251891">
    <property type="component" value="Unassembled WGS sequence"/>
</dbReference>
<keyword evidence="3" id="KW-0560">Oxidoreductase</keyword>
<dbReference type="InterPro" id="IPR036661">
    <property type="entry name" value="Luciferase-like_sf"/>
</dbReference>
<evidence type="ECO:0000256" key="4">
    <source>
        <dbReference type="ARBA" id="ARBA00023033"/>
    </source>
</evidence>
<dbReference type="Pfam" id="PF00296">
    <property type="entry name" value="Bac_luciferase"/>
    <property type="match status" value="1"/>
</dbReference>
<dbReference type="NCBIfam" id="TIGR03560">
    <property type="entry name" value="F420_Rv1855c"/>
    <property type="match status" value="1"/>
</dbReference>
<dbReference type="GO" id="GO:0046306">
    <property type="term" value="P:alkanesulfonate catabolic process"/>
    <property type="evidence" value="ECO:0007669"/>
    <property type="project" value="TreeGrafter"/>
</dbReference>
<name>A0A365GZ28_9ACTN</name>
<dbReference type="SUPFAM" id="SSF51679">
    <property type="entry name" value="Bacterial luciferase-like"/>
    <property type="match status" value="1"/>
</dbReference>
<proteinExistence type="predicted"/>
<keyword evidence="7" id="KW-1185">Reference proteome</keyword>
<organism evidence="6 7">
    <name type="scientific">Actinomadura craniellae</name>
    <dbReference type="NCBI Taxonomy" id="2231787"/>
    <lineage>
        <taxon>Bacteria</taxon>
        <taxon>Bacillati</taxon>
        <taxon>Actinomycetota</taxon>
        <taxon>Actinomycetes</taxon>
        <taxon>Streptosporangiales</taxon>
        <taxon>Thermomonosporaceae</taxon>
        <taxon>Actinomadura</taxon>
    </lineage>
</organism>
<evidence type="ECO:0000313" key="7">
    <source>
        <dbReference type="Proteomes" id="UP000251891"/>
    </source>
</evidence>
<reference evidence="6 7" key="1">
    <citation type="submission" date="2018-06" db="EMBL/GenBank/DDBJ databases">
        <title>Actinomadura craniellae sp. nov. isolated from marine sponge Craniella sp.</title>
        <authorList>
            <person name="Li L."/>
            <person name="Xu Q.H."/>
            <person name="Lin H.W."/>
            <person name="Lu Y.H."/>
        </authorList>
    </citation>
    <scope>NUCLEOTIDE SEQUENCE [LARGE SCALE GENOMIC DNA]</scope>
    <source>
        <strain evidence="6 7">LHW63021</strain>
    </source>
</reference>
<dbReference type="RefSeq" id="WP_111870956.1">
    <property type="nucleotide sequence ID" value="NZ_QLYX01000015.1"/>
</dbReference>
<evidence type="ECO:0000259" key="5">
    <source>
        <dbReference type="Pfam" id="PF00296"/>
    </source>
</evidence>
<accession>A0A365GZ28</accession>
<dbReference type="PANTHER" id="PTHR42847:SF8">
    <property type="entry name" value="CONSERVED PROTEIN"/>
    <property type="match status" value="1"/>
</dbReference>